<comment type="caution">
    <text evidence="1">The sequence shown here is derived from an EMBL/GenBank/DDBJ whole genome shotgun (WGS) entry which is preliminary data.</text>
</comment>
<dbReference type="EMBL" id="LDIR01000001">
    <property type="protein sequence ID" value="OCL93034.1"/>
    <property type="molecule type" value="Genomic_DNA"/>
</dbReference>
<evidence type="ECO:0000313" key="2">
    <source>
        <dbReference type="Proteomes" id="UP000093159"/>
    </source>
</evidence>
<protein>
    <submittedName>
        <fullName evidence="1">Uncharacterized protein</fullName>
    </submittedName>
</protein>
<dbReference type="RefSeq" id="WP_066178698.1">
    <property type="nucleotide sequence ID" value="NZ_LDIR01000001.1"/>
</dbReference>
<organism evidence="1 2">
    <name type="scientific">Arcobacter porcinus</name>
    <dbReference type="NCBI Taxonomy" id="1935204"/>
    <lineage>
        <taxon>Bacteria</taxon>
        <taxon>Pseudomonadati</taxon>
        <taxon>Campylobacterota</taxon>
        <taxon>Epsilonproteobacteria</taxon>
        <taxon>Campylobacterales</taxon>
        <taxon>Arcobacteraceae</taxon>
        <taxon>Arcobacter</taxon>
    </lineage>
</organism>
<gene>
    <name evidence="1" type="ORF">AAX28_00574</name>
</gene>
<evidence type="ECO:0000313" key="1">
    <source>
        <dbReference type="EMBL" id="OCL93034.1"/>
    </source>
</evidence>
<dbReference type="Proteomes" id="UP000093159">
    <property type="component" value="Unassembled WGS sequence"/>
</dbReference>
<sequence>MRNFFLIGQIKGAKATSRTDKATGVQIHSTDVIVQFEDYDKNGDLVLDTDTISFKIEDLEQFKLNRQKYIAIPYIFLNTKNGSYMFPDENMKYQIYDTYPLLNKQIEKK</sequence>
<reference evidence="1 2" key="1">
    <citation type="submission" date="2015-05" db="EMBL/GenBank/DDBJ databases">
        <authorList>
            <person name="Rovetto F."/>
            <person name="Cocolin L."/>
            <person name="Illeghems K."/>
            <person name="Van Nieuwerburgh F."/>
            <person name="Houf K."/>
        </authorList>
    </citation>
    <scope>NUCLEOTIDE SEQUENCE [LARGE SCALE GENOMIC DNA]</scope>
    <source>
        <strain evidence="1 2">117434</strain>
    </source>
</reference>
<accession>A0ABX2YEI3</accession>
<name>A0ABX2YEI3_9BACT</name>
<keyword evidence="2" id="KW-1185">Reference proteome</keyword>
<proteinExistence type="predicted"/>